<dbReference type="AlphaFoldDB" id="A0A5D3ANZ1"/>
<dbReference type="InterPro" id="IPR007612">
    <property type="entry name" value="LOR"/>
</dbReference>
<evidence type="ECO:0000313" key="2">
    <source>
        <dbReference type="EMBL" id="TYJ52408.1"/>
    </source>
</evidence>
<dbReference type="InterPro" id="IPR038595">
    <property type="entry name" value="LOR_sf"/>
</dbReference>
<organism evidence="2 3">
    <name type="scientific">Cryptococcus floricola</name>
    <dbReference type="NCBI Taxonomy" id="2591691"/>
    <lineage>
        <taxon>Eukaryota</taxon>
        <taxon>Fungi</taxon>
        <taxon>Dikarya</taxon>
        <taxon>Basidiomycota</taxon>
        <taxon>Agaricomycotina</taxon>
        <taxon>Tremellomycetes</taxon>
        <taxon>Tremellales</taxon>
        <taxon>Cryptococcaceae</taxon>
        <taxon>Cryptococcus</taxon>
    </lineage>
</organism>
<dbReference type="Proteomes" id="UP000322245">
    <property type="component" value="Unassembled WGS sequence"/>
</dbReference>
<proteinExistence type="inferred from homology"/>
<name>A0A5D3ANZ1_9TREE</name>
<sequence>MDSSSTFDKVELIGVFPAYFTSQETTLIILGNIGWTRSDFTVKDEQGRLVMTGHPGKSNFWGSKSENGKQLFDIHRRVKLSKKVCTVSNQGQEIMEVHQKSMSFKTRMTGTFANAKSGASHTLSLDGDWKGKNFKVNLEDGEEVATVKRSYMKNWGNHYAITVAEGVDLALMSALGICMVASIMEDEMVAAIA</sequence>
<dbReference type="Pfam" id="PF04525">
    <property type="entry name" value="LOR"/>
    <property type="match status" value="1"/>
</dbReference>
<dbReference type="SUPFAM" id="SSF54518">
    <property type="entry name" value="Tubby C-terminal domain-like"/>
    <property type="match status" value="1"/>
</dbReference>
<dbReference type="EMBL" id="NIDF01000136">
    <property type="protein sequence ID" value="TYJ52408.1"/>
    <property type="molecule type" value="Genomic_DNA"/>
</dbReference>
<comment type="similarity">
    <text evidence="1">Belongs to the LOR family.</text>
</comment>
<dbReference type="InterPro" id="IPR025659">
    <property type="entry name" value="Tubby-like_C"/>
</dbReference>
<evidence type="ECO:0000313" key="3">
    <source>
        <dbReference type="Proteomes" id="UP000322245"/>
    </source>
</evidence>
<keyword evidence="3" id="KW-1185">Reference proteome</keyword>
<protein>
    <recommendedName>
        <fullName evidence="4">Tubby C-terminal domain-containing protein</fullName>
    </recommendedName>
</protein>
<accession>A0A5D3ANZ1</accession>
<dbReference type="Gene3D" id="2.40.160.200">
    <property type="entry name" value="LURP1-related"/>
    <property type="match status" value="1"/>
</dbReference>
<comment type="caution">
    <text evidence="2">The sequence shown here is derived from an EMBL/GenBank/DDBJ whole genome shotgun (WGS) entry which is preliminary data.</text>
</comment>
<evidence type="ECO:0008006" key="4">
    <source>
        <dbReference type="Google" id="ProtNLM"/>
    </source>
</evidence>
<reference evidence="2 3" key="1">
    <citation type="submission" date="2017-05" db="EMBL/GenBank/DDBJ databases">
        <title>The Genome Sequence of Tsuchiyaea wingfieldii DSM 27421.</title>
        <authorList>
            <person name="Cuomo C."/>
            <person name="Passer A."/>
            <person name="Billmyre B."/>
            <person name="Heitman J."/>
        </authorList>
    </citation>
    <scope>NUCLEOTIDE SEQUENCE [LARGE SCALE GENOMIC DNA]</scope>
    <source>
        <strain evidence="2 3">DSM 27421</strain>
    </source>
</reference>
<gene>
    <name evidence="2" type="ORF">B9479_006983</name>
</gene>
<evidence type="ECO:0000256" key="1">
    <source>
        <dbReference type="ARBA" id="ARBA00005437"/>
    </source>
</evidence>